<name>A0ABV1VVZ6_9ACTN</name>
<dbReference type="Pfam" id="PF08240">
    <property type="entry name" value="ADH_N"/>
    <property type="match status" value="1"/>
</dbReference>
<dbReference type="RefSeq" id="WP_158104017.1">
    <property type="nucleotide sequence ID" value="NZ_MUBM01000515.1"/>
</dbReference>
<dbReference type="PANTHER" id="PTHR43350:SF17">
    <property type="entry name" value="NAD-DEPENDENT ALCOHOL DEHYDROGENASE"/>
    <property type="match status" value="1"/>
</dbReference>
<evidence type="ECO:0000313" key="9">
    <source>
        <dbReference type="Proteomes" id="UP001458415"/>
    </source>
</evidence>
<dbReference type="InterPro" id="IPR020843">
    <property type="entry name" value="ER"/>
</dbReference>
<keyword evidence="4 6" id="KW-0862">Zinc</keyword>
<gene>
    <name evidence="8" type="ORF">ABT317_00955</name>
</gene>
<dbReference type="SMART" id="SM00829">
    <property type="entry name" value="PKS_ER"/>
    <property type="match status" value="1"/>
</dbReference>
<evidence type="ECO:0000259" key="7">
    <source>
        <dbReference type="SMART" id="SM00829"/>
    </source>
</evidence>
<reference evidence="8 9" key="1">
    <citation type="submission" date="2024-06" db="EMBL/GenBank/DDBJ databases">
        <title>The Natural Products Discovery Center: Release of the First 8490 Sequenced Strains for Exploring Actinobacteria Biosynthetic Diversity.</title>
        <authorList>
            <person name="Kalkreuter E."/>
            <person name="Kautsar S.A."/>
            <person name="Yang D."/>
            <person name="Bader C.D."/>
            <person name="Teijaro C.N."/>
            <person name="Fluegel L."/>
            <person name="Davis C.M."/>
            <person name="Simpson J.R."/>
            <person name="Lauterbach L."/>
            <person name="Steele A.D."/>
            <person name="Gui C."/>
            <person name="Meng S."/>
            <person name="Li G."/>
            <person name="Viehrig K."/>
            <person name="Ye F."/>
            <person name="Su P."/>
            <person name="Kiefer A.F."/>
            <person name="Nichols A."/>
            <person name="Cepeda A.J."/>
            <person name="Yan W."/>
            <person name="Fan B."/>
            <person name="Jiang Y."/>
            <person name="Adhikari A."/>
            <person name="Zheng C.-J."/>
            <person name="Schuster L."/>
            <person name="Cowan T.M."/>
            <person name="Smanski M.J."/>
            <person name="Chevrette M.G."/>
            <person name="De Carvalho L.P.S."/>
            <person name="Shen B."/>
        </authorList>
    </citation>
    <scope>NUCLEOTIDE SEQUENCE [LARGE SCALE GENOMIC DNA]</scope>
    <source>
        <strain evidence="8 9">NPDC000634</strain>
    </source>
</reference>
<dbReference type="Gene3D" id="3.40.50.720">
    <property type="entry name" value="NAD(P)-binding Rossmann-like Domain"/>
    <property type="match status" value="1"/>
</dbReference>
<dbReference type="InterPro" id="IPR013154">
    <property type="entry name" value="ADH-like_N"/>
</dbReference>
<dbReference type="InterPro" id="IPR013149">
    <property type="entry name" value="ADH-like_C"/>
</dbReference>
<evidence type="ECO:0000256" key="1">
    <source>
        <dbReference type="ARBA" id="ARBA00001947"/>
    </source>
</evidence>
<keyword evidence="5" id="KW-0560">Oxidoreductase</keyword>
<dbReference type="EMBL" id="JBEPCU010000005">
    <property type="protein sequence ID" value="MER6975663.1"/>
    <property type="molecule type" value="Genomic_DNA"/>
</dbReference>
<evidence type="ECO:0000256" key="6">
    <source>
        <dbReference type="RuleBase" id="RU361277"/>
    </source>
</evidence>
<evidence type="ECO:0000256" key="5">
    <source>
        <dbReference type="ARBA" id="ARBA00023002"/>
    </source>
</evidence>
<keyword evidence="9" id="KW-1185">Reference proteome</keyword>
<evidence type="ECO:0000256" key="4">
    <source>
        <dbReference type="ARBA" id="ARBA00022833"/>
    </source>
</evidence>
<dbReference type="Pfam" id="PF00107">
    <property type="entry name" value="ADH_zinc_N"/>
    <property type="match status" value="1"/>
</dbReference>
<dbReference type="InterPro" id="IPR002328">
    <property type="entry name" value="ADH_Zn_CS"/>
</dbReference>
<dbReference type="Gene3D" id="3.90.180.10">
    <property type="entry name" value="Medium-chain alcohol dehydrogenases, catalytic domain"/>
    <property type="match status" value="1"/>
</dbReference>
<dbReference type="Proteomes" id="UP001458415">
    <property type="component" value="Unassembled WGS sequence"/>
</dbReference>
<comment type="cofactor">
    <cofactor evidence="1 6">
        <name>Zn(2+)</name>
        <dbReference type="ChEBI" id="CHEBI:29105"/>
    </cofactor>
</comment>
<dbReference type="SUPFAM" id="SSF51735">
    <property type="entry name" value="NAD(P)-binding Rossmann-fold domains"/>
    <property type="match status" value="1"/>
</dbReference>
<dbReference type="PROSITE" id="PS00059">
    <property type="entry name" value="ADH_ZINC"/>
    <property type="match status" value="1"/>
</dbReference>
<protein>
    <submittedName>
        <fullName evidence="8">Zinc-binding dehydrogenase</fullName>
    </submittedName>
</protein>
<accession>A0ABV1VVZ6</accession>
<feature type="domain" description="Enoyl reductase (ER)" evidence="7">
    <location>
        <begin position="13"/>
        <end position="354"/>
    </location>
</feature>
<comment type="similarity">
    <text evidence="2 6">Belongs to the zinc-containing alcohol dehydrogenase family.</text>
</comment>
<comment type="caution">
    <text evidence="8">The sequence shown here is derived from an EMBL/GenBank/DDBJ whole genome shotgun (WGS) entry which is preliminary data.</text>
</comment>
<dbReference type="InterPro" id="IPR011032">
    <property type="entry name" value="GroES-like_sf"/>
</dbReference>
<evidence type="ECO:0000256" key="3">
    <source>
        <dbReference type="ARBA" id="ARBA00022723"/>
    </source>
</evidence>
<dbReference type="SUPFAM" id="SSF50129">
    <property type="entry name" value="GroES-like"/>
    <property type="match status" value="1"/>
</dbReference>
<organism evidence="8 9">
    <name type="scientific">Streptomyces carpinensis</name>
    <dbReference type="NCBI Taxonomy" id="66369"/>
    <lineage>
        <taxon>Bacteria</taxon>
        <taxon>Bacillati</taxon>
        <taxon>Actinomycetota</taxon>
        <taxon>Actinomycetes</taxon>
        <taxon>Kitasatosporales</taxon>
        <taxon>Streptomycetaceae</taxon>
        <taxon>Streptomyces</taxon>
    </lineage>
</organism>
<dbReference type="PANTHER" id="PTHR43350">
    <property type="entry name" value="NAD-DEPENDENT ALCOHOL DEHYDROGENASE"/>
    <property type="match status" value="1"/>
</dbReference>
<sequence>MSVSATVAVHTAGQDGITMQEVILPSPTGHQVLVTIEASGLCRSQLRQMTLHGSGAPYLLGHEGVGVVAEVGPDVRDLNVGDRVVVTWIPVTGEGVRTPQWATVDLGDGVVAETIDGIFTWGTHTLVDESFLVPLTAADTDPALSLVGCALITGLGSAVYVGECSLGENVVVIGAGGVGLAAIAGAACAGAAQVLAVDIDDAALALARELGATSTLNSRTSDLVEHVRATMGRGGMRGADLVIDCVGETLTANQALECARPAIQGSGIGGRVVVAGVREVPITFEGAQFVIDQKRITGALAGGMGRREILTTLDAIRSGRVNVGGMVTETARLADLGKAVERLRRGEIHGRALVVS</sequence>
<evidence type="ECO:0000256" key="2">
    <source>
        <dbReference type="ARBA" id="ARBA00008072"/>
    </source>
</evidence>
<dbReference type="InterPro" id="IPR036291">
    <property type="entry name" value="NAD(P)-bd_dom_sf"/>
</dbReference>
<proteinExistence type="inferred from homology"/>
<evidence type="ECO:0000313" key="8">
    <source>
        <dbReference type="EMBL" id="MER6975663.1"/>
    </source>
</evidence>
<keyword evidence="3 6" id="KW-0479">Metal-binding</keyword>